<dbReference type="Gene3D" id="3.40.1280.10">
    <property type="match status" value="1"/>
</dbReference>
<dbReference type="PIRSF" id="PIRSF004808">
    <property type="entry name" value="LasT"/>
    <property type="match status" value="1"/>
</dbReference>
<reference evidence="7" key="1">
    <citation type="journal article" date="2022" name="Int. J. Syst. Evol. Microbiol.">
        <title>Anaeromyxobacter oryzae sp. nov., Anaeromyxobacter diazotrophicus sp. nov. and Anaeromyxobacter paludicola sp. nov., isolated from paddy soils.</title>
        <authorList>
            <person name="Itoh H."/>
            <person name="Xu Z."/>
            <person name="Mise K."/>
            <person name="Masuda Y."/>
            <person name="Ushijima N."/>
            <person name="Hayakawa C."/>
            <person name="Shiratori Y."/>
            <person name="Senoo K."/>
        </authorList>
    </citation>
    <scope>NUCLEOTIDE SEQUENCE [LARGE SCALE GENOMIC DNA]</scope>
    <source>
        <strain evidence="7">Red232</strain>
    </source>
</reference>
<accession>A0ABM7WRC0</accession>
<dbReference type="InterPro" id="IPR001537">
    <property type="entry name" value="SpoU_MeTrfase"/>
</dbReference>
<dbReference type="RefSeq" id="WP_248359125.1">
    <property type="nucleotide sequence ID" value="NZ_AP025591.1"/>
</dbReference>
<dbReference type="InterPro" id="IPR029028">
    <property type="entry name" value="Alpha/beta_knot_MTases"/>
</dbReference>
<dbReference type="Gene3D" id="1.10.8.590">
    <property type="match status" value="1"/>
</dbReference>
<keyword evidence="4" id="KW-0949">S-adenosyl-L-methionine</keyword>
<organism evidence="6 7">
    <name type="scientific">Anaeromyxobacter oryzae</name>
    <dbReference type="NCBI Taxonomy" id="2918170"/>
    <lineage>
        <taxon>Bacteria</taxon>
        <taxon>Pseudomonadati</taxon>
        <taxon>Myxococcota</taxon>
        <taxon>Myxococcia</taxon>
        <taxon>Myxococcales</taxon>
        <taxon>Cystobacterineae</taxon>
        <taxon>Anaeromyxobacteraceae</taxon>
        <taxon>Anaeromyxobacter</taxon>
    </lineage>
</organism>
<keyword evidence="7" id="KW-1185">Reference proteome</keyword>
<dbReference type="InterPro" id="IPR004384">
    <property type="entry name" value="RNA_MeTrfase_TrmJ/LasT"/>
</dbReference>
<proteinExistence type="inferred from homology"/>
<sequence length="262" mass="27824">MEPRKIKVVLHRPQSAENVGAVARALKNFGLSRLSIVAPAAWAGPPRSGGPGTAGEDVMARARRTARKAAELLDAAELHGDLRAALGAATWTCGTTSREVEGRPRLDPRALAAEVVRRSAAGEVALVFGEERRGLSDAELELCQAVCTIPTTAAYDSMNLAQAVAVVAYELRMADPRAALSAGPAEEPARHATVEALWARASALLGHAGYLNPQNPEHILADFRRLLARADPTQREVELLVAAIRALERQLRLGADRDGGTS</sequence>
<dbReference type="Pfam" id="PF00588">
    <property type="entry name" value="SpoU_methylase"/>
    <property type="match status" value="1"/>
</dbReference>
<evidence type="ECO:0000256" key="1">
    <source>
        <dbReference type="ARBA" id="ARBA00007228"/>
    </source>
</evidence>
<evidence type="ECO:0000313" key="7">
    <source>
        <dbReference type="Proteomes" id="UP001162891"/>
    </source>
</evidence>
<evidence type="ECO:0000259" key="5">
    <source>
        <dbReference type="Pfam" id="PF00588"/>
    </source>
</evidence>
<evidence type="ECO:0000256" key="2">
    <source>
        <dbReference type="ARBA" id="ARBA00022603"/>
    </source>
</evidence>
<dbReference type="SUPFAM" id="SSF75217">
    <property type="entry name" value="alpha/beta knot"/>
    <property type="match status" value="1"/>
</dbReference>
<dbReference type="PANTHER" id="PTHR42786:SF2">
    <property type="entry name" value="TRNA (CYTIDINE_URIDINE-2'-O-)-METHYLTRANSFERASE TRMJ"/>
    <property type="match status" value="1"/>
</dbReference>
<keyword evidence="3" id="KW-0808">Transferase</keyword>
<dbReference type="Proteomes" id="UP001162891">
    <property type="component" value="Chromosome"/>
</dbReference>
<dbReference type="InterPro" id="IPR029026">
    <property type="entry name" value="tRNA_m1G_MTases_N"/>
</dbReference>
<evidence type="ECO:0000256" key="3">
    <source>
        <dbReference type="ARBA" id="ARBA00022679"/>
    </source>
</evidence>
<comment type="similarity">
    <text evidence="1">Belongs to the class IV-like SAM-binding methyltransferase superfamily. RNA methyltransferase TrmH family.</text>
</comment>
<keyword evidence="2" id="KW-0489">Methyltransferase</keyword>
<feature type="domain" description="tRNA/rRNA methyltransferase SpoU type" evidence="5">
    <location>
        <begin position="6"/>
        <end position="169"/>
    </location>
</feature>
<gene>
    <name evidence="6" type="primary">trmJ_1</name>
    <name evidence="6" type="ORF">AMOR_10090</name>
</gene>
<evidence type="ECO:0000256" key="4">
    <source>
        <dbReference type="ARBA" id="ARBA00022691"/>
    </source>
</evidence>
<name>A0ABM7WRC0_9BACT</name>
<dbReference type="CDD" id="cd18093">
    <property type="entry name" value="SpoU-like_TrmJ"/>
    <property type="match status" value="1"/>
</dbReference>
<dbReference type="EMBL" id="AP025591">
    <property type="protein sequence ID" value="BDG02013.1"/>
    <property type="molecule type" value="Genomic_DNA"/>
</dbReference>
<dbReference type="PANTHER" id="PTHR42786">
    <property type="entry name" value="TRNA/RRNA METHYLTRANSFERASE"/>
    <property type="match status" value="1"/>
</dbReference>
<protein>
    <submittedName>
        <fullName evidence="6">tRNA (Cytidine/uridine-2'-O-)-methyltransferase TrmJ</fullName>
    </submittedName>
</protein>
<evidence type="ECO:0000313" key="6">
    <source>
        <dbReference type="EMBL" id="BDG02013.1"/>
    </source>
</evidence>